<dbReference type="InterPro" id="IPR005569">
    <property type="entry name" value="Arc_DNA-bd_dom"/>
</dbReference>
<dbReference type="EMBL" id="CQEM01000021">
    <property type="protein sequence ID" value="CNL76153.1"/>
    <property type="molecule type" value="Genomic_DNA"/>
</dbReference>
<sequence length="120" mass="13680">MARNDPQFNVRMPADLKEKLTTLAEENGRSINAEIVKAIEDAIDRQKAEKLARETYTQYTADVTITDPNRLLYTIEQTKKSGKLNKENIDNSVLENIINALVKNTKVLEAALEEFKNKKE</sequence>
<evidence type="ECO:0000313" key="3">
    <source>
        <dbReference type="Proteomes" id="UP000040088"/>
    </source>
</evidence>
<dbReference type="GO" id="GO:0006355">
    <property type="term" value="P:regulation of DNA-templated transcription"/>
    <property type="evidence" value="ECO:0007669"/>
    <property type="project" value="InterPro"/>
</dbReference>
<protein>
    <submittedName>
        <fullName evidence="2">Putative phage regulatory protein</fullName>
    </submittedName>
</protein>
<name>A0A0T9UVT9_YERAE</name>
<dbReference type="AlphaFoldDB" id="A0A0T9UVT9"/>
<dbReference type="SUPFAM" id="SSF47598">
    <property type="entry name" value="Ribbon-helix-helix"/>
    <property type="match status" value="1"/>
</dbReference>
<dbReference type="Proteomes" id="UP000040088">
    <property type="component" value="Unassembled WGS sequence"/>
</dbReference>
<proteinExistence type="predicted"/>
<organism evidence="2 3">
    <name type="scientific">Yersinia aleksiciae</name>
    <dbReference type="NCBI Taxonomy" id="263819"/>
    <lineage>
        <taxon>Bacteria</taxon>
        <taxon>Pseudomonadati</taxon>
        <taxon>Pseudomonadota</taxon>
        <taxon>Gammaproteobacteria</taxon>
        <taxon>Enterobacterales</taxon>
        <taxon>Yersiniaceae</taxon>
        <taxon>Yersinia</taxon>
    </lineage>
</organism>
<gene>
    <name evidence="2" type="ORF">ERS008460_03714</name>
</gene>
<accession>A0A0T9UVT9</accession>
<evidence type="ECO:0000313" key="2">
    <source>
        <dbReference type="EMBL" id="CNL76153.1"/>
    </source>
</evidence>
<reference evidence="3" key="1">
    <citation type="submission" date="2015-03" db="EMBL/GenBank/DDBJ databases">
        <authorList>
            <consortium name="Pathogen Informatics"/>
        </authorList>
    </citation>
    <scope>NUCLEOTIDE SEQUENCE [LARGE SCALE GENOMIC DNA]</scope>
    <source>
        <strain evidence="3">IP27925</strain>
    </source>
</reference>
<dbReference type="InterPro" id="IPR010985">
    <property type="entry name" value="Ribbon_hlx_hlx"/>
</dbReference>
<evidence type="ECO:0000259" key="1">
    <source>
        <dbReference type="Pfam" id="PF03869"/>
    </source>
</evidence>
<dbReference type="GO" id="GO:0043565">
    <property type="term" value="F:sequence-specific DNA binding"/>
    <property type="evidence" value="ECO:0007669"/>
    <property type="project" value="UniProtKB-ARBA"/>
</dbReference>
<feature type="domain" description="Arc-like DNA binding" evidence="1">
    <location>
        <begin position="2"/>
        <end position="45"/>
    </location>
</feature>
<dbReference type="RefSeq" id="WP_050126866.1">
    <property type="nucleotide sequence ID" value="NZ_CQEM01000021.1"/>
</dbReference>
<dbReference type="InterPro" id="IPR013321">
    <property type="entry name" value="Arc_rbn_hlx_hlx"/>
</dbReference>
<dbReference type="Pfam" id="PF03869">
    <property type="entry name" value="Arc"/>
    <property type="match status" value="1"/>
</dbReference>
<dbReference type="Gene3D" id="1.10.1220.10">
    <property type="entry name" value="Met repressor-like"/>
    <property type="match status" value="1"/>
</dbReference>